<protein>
    <submittedName>
        <fullName evidence="2">Uncharacterized protein</fullName>
    </submittedName>
</protein>
<evidence type="ECO:0000313" key="2">
    <source>
        <dbReference type="EMBL" id="OOQ58325.1"/>
    </source>
</evidence>
<accession>A0A1S9PBJ7</accession>
<dbReference type="OrthoDB" id="783374at2"/>
<name>A0A1S9PBJ7_9SPHI</name>
<dbReference type="AlphaFoldDB" id="A0A1S9PBJ7"/>
<gene>
    <name evidence="2" type="ORF">BC343_11870</name>
</gene>
<sequence>MGLLDKYYRLGRATGINLHINNDGSYQIAMCEIALAGGQLAFAHKRSLLESFAELQKHADKKVSVSLNLSGKGILIKTFNGKAPDFAAILPNAQAGDFYIQHFQSGNAVFVALIRKSEADKLIAEVEAKGYQVLCLSLGPFAVDRILPQLNFYGSPVIFDGHHISLDDNRHWAQYQYKVGEYAPFEIKADSELLNDGLVLPYASAFQLLFSDGLIQAEAPTVTEKHANALFQQKLRVQGAVLLAITFFMLLLNFIAFLSLEGQNTALAQQLGRSQQQDLDVSGLNEKIQQQKQLLKQLGWDGKFNKARLIDSVARCVPRDLTVTGIEVQPSAVRPGGAPNAQGILANTIRLSAYSKSVLPVNEWVERLKLQAWAKSVRIENYWFDAQSDLARVVIILTY</sequence>
<evidence type="ECO:0000256" key="1">
    <source>
        <dbReference type="SAM" id="Phobius"/>
    </source>
</evidence>
<feature type="transmembrane region" description="Helical" evidence="1">
    <location>
        <begin position="240"/>
        <end position="260"/>
    </location>
</feature>
<dbReference type="EMBL" id="MBTF01000034">
    <property type="protein sequence ID" value="OOQ58325.1"/>
    <property type="molecule type" value="Genomic_DNA"/>
</dbReference>
<dbReference type="RefSeq" id="WP_078350074.1">
    <property type="nucleotide sequence ID" value="NZ_MBTF01000034.1"/>
</dbReference>
<comment type="caution">
    <text evidence="2">The sequence shown here is derived from an EMBL/GenBank/DDBJ whole genome shotgun (WGS) entry which is preliminary data.</text>
</comment>
<keyword evidence="3" id="KW-1185">Reference proteome</keyword>
<proteinExistence type="predicted"/>
<organism evidence="2 3">
    <name type="scientific">Mucilaginibacter pedocola</name>
    <dbReference type="NCBI Taxonomy" id="1792845"/>
    <lineage>
        <taxon>Bacteria</taxon>
        <taxon>Pseudomonadati</taxon>
        <taxon>Bacteroidota</taxon>
        <taxon>Sphingobacteriia</taxon>
        <taxon>Sphingobacteriales</taxon>
        <taxon>Sphingobacteriaceae</taxon>
        <taxon>Mucilaginibacter</taxon>
    </lineage>
</organism>
<dbReference type="STRING" id="1792845.BC343_11870"/>
<keyword evidence="1" id="KW-1133">Transmembrane helix</keyword>
<evidence type="ECO:0000313" key="3">
    <source>
        <dbReference type="Proteomes" id="UP000189739"/>
    </source>
</evidence>
<reference evidence="2 3" key="1">
    <citation type="submission" date="2016-07" db="EMBL/GenBank/DDBJ databases">
        <title>Genomic analysis of zinc-resistant bacterium Mucilaginibacter pedocola TBZ30.</title>
        <authorList>
            <person name="Huang J."/>
            <person name="Tang J."/>
        </authorList>
    </citation>
    <scope>NUCLEOTIDE SEQUENCE [LARGE SCALE GENOMIC DNA]</scope>
    <source>
        <strain evidence="2 3">TBZ30</strain>
    </source>
</reference>
<keyword evidence="1" id="KW-0472">Membrane</keyword>
<keyword evidence="1" id="KW-0812">Transmembrane</keyword>
<dbReference type="Proteomes" id="UP000189739">
    <property type="component" value="Unassembled WGS sequence"/>
</dbReference>